<dbReference type="EMBL" id="JAJSOW010000108">
    <property type="protein sequence ID" value="KAI9153682.1"/>
    <property type="molecule type" value="Genomic_DNA"/>
</dbReference>
<protein>
    <submittedName>
        <fullName evidence="2">Uncharacterized protein</fullName>
    </submittedName>
</protein>
<proteinExistence type="predicted"/>
<evidence type="ECO:0000256" key="1">
    <source>
        <dbReference type="SAM" id="Phobius"/>
    </source>
</evidence>
<evidence type="ECO:0000313" key="3">
    <source>
        <dbReference type="Proteomes" id="UP001064489"/>
    </source>
</evidence>
<sequence length="114" mass="12506">MSLLSLPIKPIWLATDENTSVVFGGGWPPARIRALFSISFAEKILKHMVVVFGGGGSWRSELEIGDVEYVDGGDGFDSVDGGVIDDYVLGLILLMMVMKFLNFWVAFILTMVMS</sequence>
<organism evidence="2 3">
    <name type="scientific">Acer negundo</name>
    <name type="common">Box elder</name>
    <dbReference type="NCBI Taxonomy" id="4023"/>
    <lineage>
        <taxon>Eukaryota</taxon>
        <taxon>Viridiplantae</taxon>
        <taxon>Streptophyta</taxon>
        <taxon>Embryophyta</taxon>
        <taxon>Tracheophyta</taxon>
        <taxon>Spermatophyta</taxon>
        <taxon>Magnoliopsida</taxon>
        <taxon>eudicotyledons</taxon>
        <taxon>Gunneridae</taxon>
        <taxon>Pentapetalae</taxon>
        <taxon>rosids</taxon>
        <taxon>malvids</taxon>
        <taxon>Sapindales</taxon>
        <taxon>Sapindaceae</taxon>
        <taxon>Hippocastanoideae</taxon>
        <taxon>Acereae</taxon>
        <taxon>Acer</taxon>
    </lineage>
</organism>
<gene>
    <name evidence="2" type="ORF">LWI28_014958</name>
</gene>
<feature type="transmembrane region" description="Helical" evidence="1">
    <location>
        <begin position="87"/>
        <end position="112"/>
    </location>
</feature>
<evidence type="ECO:0000313" key="2">
    <source>
        <dbReference type="EMBL" id="KAI9153682.1"/>
    </source>
</evidence>
<dbReference type="AlphaFoldDB" id="A0AAD5I6A2"/>
<keyword evidence="1" id="KW-0812">Transmembrane</keyword>
<keyword evidence="1" id="KW-0472">Membrane</keyword>
<reference evidence="2" key="1">
    <citation type="journal article" date="2022" name="Plant J.">
        <title>Strategies of tolerance reflected in two North American maple genomes.</title>
        <authorList>
            <person name="McEvoy S.L."/>
            <person name="Sezen U.U."/>
            <person name="Trouern-Trend A."/>
            <person name="McMahon S.M."/>
            <person name="Schaberg P.G."/>
            <person name="Yang J."/>
            <person name="Wegrzyn J.L."/>
            <person name="Swenson N.G."/>
        </authorList>
    </citation>
    <scope>NUCLEOTIDE SEQUENCE</scope>
    <source>
        <strain evidence="2">91603</strain>
    </source>
</reference>
<comment type="caution">
    <text evidence="2">The sequence shown here is derived from an EMBL/GenBank/DDBJ whole genome shotgun (WGS) entry which is preliminary data.</text>
</comment>
<keyword evidence="3" id="KW-1185">Reference proteome</keyword>
<name>A0AAD5I6A2_ACENE</name>
<accession>A0AAD5I6A2</accession>
<reference evidence="2" key="2">
    <citation type="submission" date="2023-02" db="EMBL/GenBank/DDBJ databases">
        <authorList>
            <person name="Swenson N.G."/>
            <person name="Wegrzyn J.L."/>
            <person name="Mcevoy S.L."/>
        </authorList>
    </citation>
    <scope>NUCLEOTIDE SEQUENCE</scope>
    <source>
        <strain evidence="2">91603</strain>
        <tissue evidence="2">Leaf</tissue>
    </source>
</reference>
<keyword evidence="1" id="KW-1133">Transmembrane helix</keyword>
<dbReference type="Proteomes" id="UP001064489">
    <property type="component" value="Chromosome 11"/>
</dbReference>